<protein>
    <submittedName>
        <fullName evidence="7">Uncharacterized protein</fullName>
    </submittedName>
</protein>
<evidence type="ECO:0000259" key="5">
    <source>
        <dbReference type="Pfam" id="PF22939"/>
    </source>
</evidence>
<evidence type="ECO:0000256" key="3">
    <source>
        <dbReference type="SAM" id="Coils"/>
    </source>
</evidence>
<reference evidence="7" key="1">
    <citation type="journal article" date="2020" name="Stud. Mycol.">
        <title>101 Dothideomycetes genomes: a test case for predicting lifestyles and emergence of pathogens.</title>
        <authorList>
            <person name="Haridas S."/>
            <person name="Albert R."/>
            <person name="Binder M."/>
            <person name="Bloem J."/>
            <person name="Labutti K."/>
            <person name="Salamov A."/>
            <person name="Andreopoulos B."/>
            <person name="Baker S."/>
            <person name="Barry K."/>
            <person name="Bills G."/>
            <person name="Bluhm B."/>
            <person name="Cannon C."/>
            <person name="Castanera R."/>
            <person name="Culley D."/>
            <person name="Daum C."/>
            <person name="Ezra D."/>
            <person name="Gonzalez J."/>
            <person name="Henrissat B."/>
            <person name="Kuo A."/>
            <person name="Liang C."/>
            <person name="Lipzen A."/>
            <person name="Lutzoni F."/>
            <person name="Magnuson J."/>
            <person name="Mondo S."/>
            <person name="Nolan M."/>
            <person name="Ohm R."/>
            <person name="Pangilinan J."/>
            <person name="Park H.-J."/>
            <person name="Ramirez L."/>
            <person name="Alfaro M."/>
            <person name="Sun H."/>
            <person name="Tritt A."/>
            <person name="Yoshinaga Y."/>
            <person name="Zwiers L.-H."/>
            <person name="Turgeon B."/>
            <person name="Goodwin S."/>
            <person name="Spatafora J."/>
            <person name="Crous P."/>
            <person name="Grigoriev I."/>
        </authorList>
    </citation>
    <scope>NUCLEOTIDE SEQUENCE</scope>
    <source>
        <strain evidence="7">CBS 207.26</strain>
    </source>
</reference>
<feature type="coiled-coil region" evidence="3">
    <location>
        <begin position="187"/>
        <end position="221"/>
    </location>
</feature>
<keyword evidence="1" id="KW-0677">Repeat</keyword>
<gene>
    <name evidence="7" type="ORF">K469DRAFT_733387</name>
</gene>
<keyword evidence="2" id="KW-0040">ANK repeat</keyword>
<evidence type="ECO:0000256" key="2">
    <source>
        <dbReference type="PROSITE-ProRule" id="PRU00023"/>
    </source>
</evidence>
<feature type="repeat" description="ANK" evidence="2">
    <location>
        <begin position="891"/>
        <end position="923"/>
    </location>
</feature>
<dbReference type="InterPro" id="IPR036770">
    <property type="entry name" value="Ankyrin_rpt-contain_sf"/>
</dbReference>
<dbReference type="InterPro" id="IPR027417">
    <property type="entry name" value="P-loop_NTPase"/>
</dbReference>
<dbReference type="SUPFAM" id="SSF52540">
    <property type="entry name" value="P-loop containing nucleoside triphosphate hydrolases"/>
    <property type="match status" value="1"/>
</dbReference>
<dbReference type="PROSITE" id="PS50088">
    <property type="entry name" value="ANK_REPEAT"/>
    <property type="match status" value="3"/>
</dbReference>
<keyword evidence="3" id="KW-0175">Coiled coil</keyword>
<dbReference type="EMBL" id="ML994618">
    <property type="protein sequence ID" value="KAF2190709.1"/>
    <property type="molecule type" value="Genomic_DNA"/>
</dbReference>
<dbReference type="InterPro" id="IPR056884">
    <property type="entry name" value="NPHP3-like_N"/>
</dbReference>
<dbReference type="Pfam" id="PF24883">
    <property type="entry name" value="NPHP3_N"/>
    <property type="match status" value="1"/>
</dbReference>
<evidence type="ECO:0000313" key="7">
    <source>
        <dbReference type="EMBL" id="KAF2190709.1"/>
    </source>
</evidence>
<dbReference type="Proteomes" id="UP000800200">
    <property type="component" value="Unassembled WGS sequence"/>
</dbReference>
<evidence type="ECO:0000313" key="8">
    <source>
        <dbReference type="Proteomes" id="UP000800200"/>
    </source>
</evidence>
<dbReference type="Gene3D" id="3.40.50.300">
    <property type="entry name" value="P-loop containing nucleotide triphosphate hydrolases"/>
    <property type="match status" value="1"/>
</dbReference>
<dbReference type="Pfam" id="PF22939">
    <property type="entry name" value="WHD_GPIID"/>
    <property type="match status" value="1"/>
</dbReference>
<name>A0A6A6EJ60_9PEZI</name>
<organism evidence="7 8">
    <name type="scientific">Zopfia rhizophila CBS 207.26</name>
    <dbReference type="NCBI Taxonomy" id="1314779"/>
    <lineage>
        <taxon>Eukaryota</taxon>
        <taxon>Fungi</taxon>
        <taxon>Dikarya</taxon>
        <taxon>Ascomycota</taxon>
        <taxon>Pezizomycotina</taxon>
        <taxon>Dothideomycetes</taxon>
        <taxon>Dothideomycetes incertae sedis</taxon>
        <taxon>Zopfiaceae</taxon>
        <taxon>Zopfia</taxon>
    </lineage>
</organism>
<dbReference type="OrthoDB" id="21416at2759"/>
<dbReference type="Gene3D" id="1.25.40.20">
    <property type="entry name" value="Ankyrin repeat-containing domain"/>
    <property type="match status" value="1"/>
</dbReference>
<feature type="repeat" description="ANK" evidence="2">
    <location>
        <begin position="1073"/>
        <end position="1097"/>
    </location>
</feature>
<feature type="repeat" description="ANK" evidence="2">
    <location>
        <begin position="1040"/>
        <end position="1072"/>
    </location>
</feature>
<dbReference type="InterPro" id="IPR054471">
    <property type="entry name" value="GPIID_WHD"/>
</dbReference>
<sequence length="1120" mass="126682">MDTSFENALVKFRASLTENQRRDFAPCTLKDVQTAIEDIQVRLGSQRRLRNMKRVAKFIEAMTQLGQVVEVFLNVENTVAFVWAASTWVETLDLFLDTYAEIGEILPGLAQFRNLLRQHPYLRVHLENYYCDVLDFHRNALDVFSRPAWKTVFYSSWKTFKTRFGPILSSLRRHRELISDEKLTIAISEVRDLRESVEDKLEALSKQMKELQLEEKEEGTLKLQEQRSRRLHFVLNKFDVADCQRDLEHAKRERRYHSFSGNWIFDHPLFKEWADLTIAQNRTLYLNGIPGAGKTILTSRVVEHLKQLKLDNSAQGRDFYVVYFYFNHMQPDRRTLTRLLLALLSQLIHQDDVLLEQTYQRCLAVNYPKIHSSDTIRDLASVALKSQRLCFVILDGLDECVGDPSANPAEEQKQVIDWFDDLMTDPDLEEPHTRESCIRLFISGQRNGVLEQRLSSYPSIQLETAAAHTQDIESYAKRRSAEIRMFLYAKIVLSNLLSQASLHNFKKELDPKHFPRGLDEAYKRVVVRVFENPVEPERLTAKTILGMIICAKRSLMWKEIQSRFCIDIDTETADADRQLLDSCKHLCGSLVEVQRSQTAESESDNVVELVHHTARVYLVQSGRLRISRENVNMALFCARYLTSVPFTLGLSGSEIRKHAITGYYGFQDYAAAFWWKHANQVIHEATDIDSDLYNRTLQAVARAMEAYDDSSNSLPEPGGWPTDAVQHRLKELAEDAREWENNFRIEFRTRAIRNIIEVVLSEEGASETHCSILILYGAVRYKCPKPWCQSFCTGFERHEDRDQHLLEHDRPFKCSVEGCCWNEIGFPSESDLSCHTKRLHSTQSTIHFASPRPSKSEPRLICSAAATGDLPKVKACLLAGIPINTATTKKGGETPLYLAAKKGHIHICQYLLERGADVNFQGDRGLKMTALHAAALADDVELTHLLLSQPEATPQLKDKNSFTAAGSAAKNGCNKALSVFISRGLASQPSQDIAHSTCLSIALDSGNLKTAELLINDTSLDLNKDYGSNGRVDVNKADLSGRQALHHACEKGCDSIVELLLPAIDDGDARDGSGTTPLQYAVEKGHTAVAKLLLESGKVDADSKDNSPSGSSRLLGPRSH</sequence>
<evidence type="ECO:0000256" key="4">
    <source>
        <dbReference type="SAM" id="MobiDB-lite"/>
    </source>
</evidence>
<evidence type="ECO:0000256" key="1">
    <source>
        <dbReference type="ARBA" id="ARBA00022737"/>
    </source>
</evidence>
<feature type="region of interest" description="Disordered" evidence="4">
    <location>
        <begin position="1097"/>
        <end position="1120"/>
    </location>
</feature>
<dbReference type="PROSITE" id="PS50297">
    <property type="entry name" value="ANK_REP_REGION"/>
    <property type="match status" value="2"/>
</dbReference>
<dbReference type="PANTHER" id="PTHR10039:SF14">
    <property type="entry name" value="NACHT DOMAIN-CONTAINING PROTEIN"/>
    <property type="match status" value="1"/>
</dbReference>
<dbReference type="InterPro" id="IPR002110">
    <property type="entry name" value="Ankyrin_rpt"/>
</dbReference>
<proteinExistence type="predicted"/>
<feature type="domain" description="Nephrocystin 3-like N-terminal" evidence="6">
    <location>
        <begin position="260"/>
        <end position="425"/>
    </location>
</feature>
<dbReference type="Pfam" id="PF12796">
    <property type="entry name" value="Ank_2"/>
    <property type="match status" value="2"/>
</dbReference>
<dbReference type="SMART" id="SM00248">
    <property type="entry name" value="ANK"/>
    <property type="match status" value="5"/>
</dbReference>
<dbReference type="SUPFAM" id="SSF48403">
    <property type="entry name" value="Ankyrin repeat"/>
    <property type="match status" value="1"/>
</dbReference>
<dbReference type="PANTHER" id="PTHR10039">
    <property type="entry name" value="AMELOGENIN"/>
    <property type="match status" value="1"/>
</dbReference>
<feature type="domain" description="GPI inositol-deacylase winged helix" evidence="5">
    <location>
        <begin position="539"/>
        <end position="623"/>
    </location>
</feature>
<evidence type="ECO:0000259" key="6">
    <source>
        <dbReference type="Pfam" id="PF24883"/>
    </source>
</evidence>
<accession>A0A6A6EJ60</accession>
<dbReference type="AlphaFoldDB" id="A0A6A6EJ60"/>
<keyword evidence="8" id="KW-1185">Reference proteome</keyword>